<feature type="DNA-binding region" description="OmpR/PhoB-type" evidence="2">
    <location>
        <begin position="2"/>
        <end position="100"/>
    </location>
</feature>
<dbReference type="GO" id="GO:0006355">
    <property type="term" value="P:regulation of DNA-templated transcription"/>
    <property type="evidence" value="ECO:0007669"/>
    <property type="project" value="InterPro"/>
</dbReference>
<evidence type="ECO:0000313" key="6">
    <source>
        <dbReference type="EMBL" id="TMO68789.1"/>
    </source>
</evidence>
<dbReference type="InterPro" id="IPR001867">
    <property type="entry name" value="OmpR/PhoB-type_DNA-bd"/>
</dbReference>
<dbReference type="PROSITE" id="PS51755">
    <property type="entry name" value="OMPR_PHOB"/>
    <property type="match status" value="1"/>
</dbReference>
<dbReference type="Proteomes" id="UP000307217">
    <property type="component" value="Unassembled WGS sequence"/>
</dbReference>
<evidence type="ECO:0000313" key="7">
    <source>
        <dbReference type="Proteomes" id="UP000307217"/>
    </source>
</evidence>
<reference evidence="6 7" key="1">
    <citation type="submission" date="2018-01" db="EMBL/GenBank/DDBJ databases">
        <authorList>
            <person name="Paulsen S."/>
            <person name="Gram L.K."/>
        </authorList>
    </citation>
    <scope>NUCLEOTIDE SEQUENCE [LARGE SCALE GENOMIC DNA]</scope>
    <source>
        <strain evidence="6 7">S3790</strain>
    </source>
</reference>
<protein>
    <submittedName>
        <fullName evidence="6">Transcriptional regulator</fullName>
    </submittedName>
</protein>
<dbReference type="SMART" id="SM00862">
    <property type="entry name" value="Trans_reg_C"/>
    <property type="match status" value="1"/>
</dbReference>
<dbReference type="InterPro" id="IPR011042">
    <property type="entry name" value="6-blade_b-propeller_TolB-like"/>
</dbReference>
<accession>A0A5S3VA57</accession>
<proteinExistence type="predicted"/>
<dbReference type="PANTHER" id="PTHR36842:SF1">
    <property type="entry name" value="PROTEIN TOLB"/>
    <property type="match status" value="1"/>
</dbReference>
<reference evidence="7" key="2">
    <citation type="submission" date="2019-06" db="EMBL/GenBank/DDBJ databases">
        <title>Co-occurence of chitin degradation, pigmentation and bioactivity in marine Pseudoalteromonas.</title>
        <authorList>
            <person name="Sonnenschein E.C."/>
            <person name="Bech P.K."/>
        </authorList>
    </citation>
    <scope>NUCLEOTIDE SEQUENCE [LARGE SCALE GENOMIC DNA]</scope>
    <source>
        <strain evidence="7">S3790</strain>
    </source>
</reference>
<dbReference type="OrthoDB" id="5693682at2"/>
<name>A0A5S3VA57_9GAMM</name>
<dbReference type="CDD" id="cd00383">
    <property type="entry name" value="trans_reg_C"/>
    <property type="match status" value="1"/>
</dbReference>
<dbReference type="GO" id="GO:0003677">
    <property type="term" value="F:DNA binding"/>
    <property type="evidence" value="ECO:0007669"/>
    <property type="project" value="UniProtKB-UniRule"/>
</dbReference>
<feature type="region of interest" description="Disordered" evidence="3">
    <location>
        <begin position="113"/>
        <end position="134"/>
    </location>
</feature>
<dbReference type="SUPFAM" id="SSF82171">
    <property type="entry name" value="DPP6 N-terminal domain-like"/>
    <property type="match status" value="2"/>
</dbReference>
<dbReference type="Gene3D" id="2.120.10.30">
    <property type="entry name" value="TolB, C-terminal domain"/>
    <property type="match status" value="2"/>
</dbReference>
<feature type="domain" description="OmpR/PhoB-type" evidence="5">
    <location>
        <begin position="2"/>
        <end position="100"/>
    </location>
</feature>
<keyword evidence="4" id="KW-0812">Transmembrane</keyword>
<keyword evidence="1 2" id="KW-0238">DNA-binding</keyword>
<dbReference type="Pfam" id="PF00486">
    <property type="entry name" value="Trans_reg_C"/>
    <property type="match status" value="1"/>
</dbReference>
<dbReference type="EMBL" id="PNBX01000029">
    <property type="protein sequence ID" value="TMO68789.1"/>
    <property type="molecule type" value="Genomic_DNA"/>
</dbReference>
<sequence>MSVQYWVGDFFIDLSRNQVTYDHQTQTVPPKALAVLTCLAKNVNQVVSQDELLTAVWPDTIVTPNTLQRSIAQLRKVLSVNLESKAYIKTHAKQGYSLECEVRWQANITTPKLTKRSKQSANETHALAGGKERQKGNRSWRHIFAGFMLTLLFGVGIGLNSMGYFNGSKPFEFEVKELRSLTATDNKEYGGVYSADGQYVIFQRYPEKLCRSSIWAKHLETGRETPLMDKLGTYGEHSLSDDGKQLIYIEANDCTTPVTQKQCYTLQRLDVAKAFEGHNQPTQIMECKNTKIIKPTWLNDDQVLLMQLTDKRWKLILYSVSGNESQTIYDVLDGRFIDYDYSGKDNLIALIVLRNDHQRYLDIVRPSGELVSSQPVENIPEISPYRRISPNFTPDDEQLIFSTGRQLFGLTFDGQVSNISIPLDTSISTPTFHLNGQRALVVKGFYDSDIAMMALSNVHAENYVTLDRSTQFEHAAQFQPGGDLIAFQSNRSGEAQIWLYDGKGSQKLSNFPKDSYFNGIHWAQDGQSVLVNVNSELFRVLLDGSQKRIPMNDPIRELFQWNSKDDSALGLVNIDGQPMLVALNLRNSAYTIVSEKSVKWAQKSEDGRVIYTDLLDRFWITGSVEDTLIPPLMSQGSDKRFVITHNVIYGVNEASQLWSYDLNSTEFQVLGAVPKTIDYLTDVNHTNVLFSNHVASKKSLAELVLAAN</sequence>
<dbReference type="InterPro" id="IPR036388">
    <property type="entry name" value="WH-like_DNA-bd_sf"/>
</dbReference>
<dbReference type="GO" id="GO:0000160">
    <property type="term" value="P:phosphorelay signal transduction system"/>
    <property type="evidence" value="ECO:0007669"/>
    <property type="project" value="InterPro"/>
</dbReference>
<gene>
    <name evidence="6" type="ORF">CWC19_07670</name>
</gene>
<feature type="transmembrane region" description="Helical" evidence="4">
    <location>
        <begin position="143"/>
        <end position="165"/>
    </location>
</feature>
<dbReference type="InterPro" id="IPR016032">
    <property type="entry name" value="Sig_transdc_resp-reg_C-effctor"/>
</dbReference>
<organism evidence="6 7">
    <name type="scientific">Pseudoalteromonas aurantia</name>
    <dbReference type="NCBI Taxonomy" id="43654"/>
    <lineage>
        <taxon>Bacteria</taxon>
        <taxon>Pseudomonadati</taxon>
        <taxon>Pseudomonadota</taxon>
        <taxon>Gammaproteobacteria</taxon>
        <taxon>Alteromonadales</taxon>
        <taxon>Pseudoalteromonadaceae</taxon>
        <taxon>Pseudoalteromonas</taxon>
    </lineage>
</organism>
<comment type="caution">
    <text evidence="6">The sequence shown here is derived from an EMBL/GenBank/DDBJ whole genome shotgun (WGS) entry which is preliminary data.</text>
</comment>
<dbReference type="RefSeq" id="WP_138591328.1">
    <property type="nucleotide sequence ID" value="NZ_PNBX01000029.1"/>
</dbReference>
<dbReference type="SUPFAM" id="SSF46894">
    <property type="entry name" value="C-terminal effector domain of the bipartite response regulators"/>
    <property type="match status" value="1"/>
</dbReference>
<evidence type="ECO:0000256" key="3">
    <source>
        <dbReference type="SAM" id="MobiDB-lite"/>
    </source>
</evidence>
<evidence type="ECO:0000259" key="5">
    <source>
        <dbReference type="PROSITE" id="PS51755"/>
    </source>
</evidence>
<evidence type="ECO:0000256" key="1">
    <source>
        <dbReference type="ARBA" id="ARBA00023125"/>
    </source>
</evidence>
<dbReference type="AlphaFoldDB" id="A0A5S3VA57"/>
<keyword evidence="4" id="KW-1133">Transmembrane helix</keyword>
<dbReference type="Gene3D" id="1.10.10.10">
    <property type="entry name" value="Winged helix-like DNA-binding domain superfamily/Winged helix DNA-binding domain"/>
    <property type="match status" value="1"/>
</dbReference>
<evidence type="ECO:0000256" key="4">
    <source>
        <dbReference type="SAM" id="Phobius"/>
    </source>
</evidence>
<keyword evidence="4" id="KW-0472">Membrane</keyword>
<evidence type="ECO:0000256" key="2">
    <source>
        <dbReference type="PROSITE-ProRule" id="PRU01091"/>
    </source>
</evidence>
<dbReference type="PANTHER" id="PTHR36842">
    <property type="entry name" value="PROTEIN TOLB HOMOLOG"/>
    <property type="match status" value="1"/>
</dbReference>